<evidence type="ECO:0000256" key="5">
    <source>
        <dbReference type="SAM" id="MobiDB-lite"/>
    </source>
</evidence>
<reference evidence="8" key="1">
    <citation type="submission" date="2025-08" db="UniProtKB">
        <authorList>
            <consortium name="RefSeq"/>
        </authorList>
    </citation>
    <scope>IDENTIFICATION</scope>
    <source>
        <tissue evidence="8">Whole organism</tissue>
    </source>
</reference>
<protein>
    <submittedName>
        <fullName evidence="8">Uncharacterized protein LOC108664591 isoform X1</fullName>
    </submittedName>
</protein>
<feature type="compositionally biased region" description="Polar residues" evidence="5">
    <location>
        <begin position="283"/>
        <end position="293"/>
    </location>
</feature>
<organism evidence="7 8">
    <name type="scientific">Hyalella azteca</name>
    <name type="common">Amphipod</name>
    <dbReference type="NCBI Taxonomy" id="294128"/>
    <lineage>
        <taxon>Eukaryota</taxon>
        <taxon>Metazoa</taxon>
        <taxon>Ecdysozoa</taxon>
        <taxon>Arthropoda</taxon>
        <taxon>Crustacea</taxon>
        <taxon>Multicrustacea</taxon>
        <taxon>Malacostraca</taxon>
        <taxon>Eumalacostraca</taxon>
        <taxon>Peracarida</taxon>
        <taxon>Amphipoda</taxon>
        <taxon>Senticaudata</taxon>
        <taxon>Talitrida</taxon>
        <taxon>Talitroidea</taxon>
        <taxon>Hyalellidae</taxon>
        <taxon>Hyalella</taxon>
    </lineage>
</organism>
<dbReference type="Proteomes" id="UP000694843">
    <property type="component" value="Unplaced"/>
</dbReference>
<evidence type="ECO:0000256" key="1">
    <source>
        <dbReference type="ARBA" id="ARBA00022723"/>
    </source>
</evidence>
<feature type="compositionally biased region" description="Polar residues" evidence="5">
    <location>
        <begin position="692"/>
        <end position="713"/>
    </location>
</feature>
<dbReference type="GeneID" id="108664591"/>
<feature type="region of interest" description="Disordered" evidence="5">
    <location>
        <begin position="47"/>
        <end position="154"/>
    </location>
</feature>
<accession>A0A8B7N0F3</accession>
<evidence type="ECO:0000256" key="2">
    <source>
        <dbReference type="ARBA" id="ARBA00022771"/>
    </source>
</evidence>
<feature type="compositionally biased region" description="Basic and acidic residues" evidence="5">
    <location>
        <begin position="453"/>
        <end position="513"/>
    </location>
</feature>
<evidence type="ECO:0000256" key="4">
    <source>
        <dbReference type="SAM" id="Coils"/>
    </source>
</evidence>
<evidence type="ECO:0000256" key="3">
    <source>
        <dbReference type="ARBA" id="ARBA00022833"/>
    </source>
</evidence>
<feature type="domain" description="RanBP2-type" evidence="6">
    <location>
        <begin position="159"/>
        <end position="180"/>
    </location>
</feature>
<feature type="compositionally biased region" description="Polar residues" evidence="5">
    <location>
        <begin position="438"/>
        <end position="452"/>
    </location>
</feature>
<keyword evidence="7" id="KW-1185">Reference proteome</keyword>
<sequence>MLPTVHEETENLVSYRPAKSSEVLIQGLEYPLDITSLVLGYSLPCSSSSFATRKPGRMEGSRANGESSSMSPRPETSGEPKANGEPRPVSEGASPEKSASDKSPSPTKNGGPDDPEVKPRQNEETQRASGRERENRDGARKNRNSRSSSRKSDKSKKWWVCPEAECRARNSIDATTCTNCGVQQINKSTSRHMYARNWEKTRVSGLVVTHVTSPTTVYIQTPQQQHDYARLRNCMAMAYASASYRPSLVAANMMLGMKYGDGYERVRTDQIVPDKQAQAADLNANSTPQSEANSEPVKLEQKSAPSSPGGGTSLKWRVQLVDRGSWCEALEDDFNFLLSGLSDLAPLATKYSLNELRLARGASEAQLEESRAWLEQELSSGVIEGDVYKQTRNQSSVLFLDLYKGEKHINKELCRFAAVEPKTNLKWLKPDAVRASTSSSVDEGLSVSPSDSQRPDEKVDKISEVQESHSVEVDGPPKEQRNRRERSPRASKDSTSEDHNVVFREPAAPRRNDGASGGGRRGNQWANRRNGRPRQQKLPPLHDWAVLCFDLRTPAHSIATLCEMVEHAGKDSRVSIAAADSIQMENCDDSAMVSVLADMIAAQPRLLLLLCVLPQHVQDYSALERTGRNLGVCVVCVRGESIADPTPNTATRLLADLQTAMLNSPAILPDQGSFSYGGRQRRRYNRDRRNQKSSVTTQRSTSPGSQTLMSFTRQDGGADTSLQAVLGAASQGVSLLHKLSLSNSQGGETSNANTVLQSSTSQQDIVKAKRSLEELQAKHKQAKAYTYEAFLAAAEFFSHLSHAVAPNP</sequence>
<dbReference type="KEGG" id="hazt:108664591"/>
<evidence type="ECO:0000259" key="6">
    <source>
        <dbReference type="PROSITE" id="PS01358"/>
    </source>
</evidence>
<keyword evidence="2" id="KW-0863">Zinc-finger</keyword>
<feature type="region of interest" description="Disordered" evidence="5">
    <location>
        <begin position="671"/>
        <end position="713"/>
    </location>
</feature>
<dbReference type="RefSeq" id="XP_018006699.1">
    <property type="nucleotide sequence ID" value="XM_018151210.2"/>
</dbReference>
<evidence type="ECO:0000313" key="8">
    <source>
        <dbReference type="RefSeq" id="XP_018006699.1"/>
    </source>
</evidence>
<dbReference type="InterPro" id="IPR001876">
    <property type="entry name" value="Znf_RanBP2"/>
</dbReference>
<feature type="region of interest" description="Disordered" evidence="5">
    <location>
        <begin position="280"/>
        <end position="311"/>
    </location>
</feature>
<keyword evidence="3" id="KW-0862">Zinc</keyword>
<dbReference type="AlphaFoldDB" id="A0A8B7N0F3"/>
<keyword evidence="4" id="KW-0175">Coiled coil</keyword>
<feature type="compositionally biased region" description="Basic and acidic residues" evidence="5">
    <location>
        <begin position="115"/>
        <end position="140"/>
    </location>
</feature>
<dbReference type="GO" id="GO:0008270">
    <property type="term" value="F:zinc ion binding"/>
    <property type="evidence" value="ECO:0007669"/>
    <property type="project" value="UniProtKB-KW"/>
</dbReference>
<keyword evidence="1" id="KW-0479">Metal-binding</keyword>
<evidence type="ECO:0000313" key="7">
    <source>
        <dbReference type="Proteomes" id="UP000694843"/>
    </source>
</evidence>
<dbReference type="PROSITE" id="PS01358">
    <property type="entry name" value="ZF_RANBP2_1"/>
    <property type="match status" value="1"/>
</dbReference>
<feature type="coiled-coil region" evidence="4">
    <location>
        <begin position="758"/>
        <end position="785"/>
    </location>
</feature>
<dbReference type="OrthoDB" id="10484649at2759"/>
<dbReference type="Gene3D" id="3.40.50.2300">
    <property type="match status" value="1"/>
</dbReference>
<feature type="region of interest" description="Disordered" evidence="5">
    <location>
        <begin position="438"/>
        <end position="537"/>
    </location>
</feature>
<gene>
    <name evidence="8" type="primary">LOC108664591</name>
</gene>
<name>A0A8B7N0F3_HYAAZ</name>
<proteinExistence type="predicted"/>
<feature type="compositionally biased region" description="Basic residues" evidence="5">
    <location>
        <begin position="679"/>
        <end position="691"/>
    </location>
</feature>